<feature type="domain" description="DUF11" evidence="2">
    <location>
        <begin position="248"/>
        <end position="361"/>
    </location>
</feature>
<accession>A0ABV0D1W0</accession>
<keyword evidence="1" id="KW-0732">Signal</keyword>
<reference evidence="3 4" key="1">
    <citation type="submission" date="2024-05" db="EMBL/GenBank/DDBJ databases">
        <title>Genome sequencing of Marine Estuary Bacteria, Pseudoalteromonas distincta strain FA, Psychrobacter proteolyticus strain EA, and Shewanella baltica strain CA.</title>
        <authorList>
            <person name="Dieffenbach S.A."/>
            <person name="Maclea K.S."/>
        </authorList>
    </citation>
    <scope>NUCLEOTIDE SEQUENCE [LARGE SCALE GENOMIC DNA]</scope>
    <source>
        <strain evidence="3 4">EA</strain>
    </source>
</reference>
<proteinExistence type="predicted"/>
<dbReference type="RefSeq" id="WP_347162010.1">
    <property type="nucleotide sequence ID" value="NZ_JBDLOB010000001.1"/>
</dbReference>
<dbReference type="Proteomes" id="UP001414441">
    <property type="component" value="Unassembled WGS sequence"/>
</dbReference>
<organism evidence="3 4">
    <name type="scientific">Psychrobacter proteolyticus</name>
    <dbReference type="NCBI Taxonomy" id="147825"/>
    <lineage>
        <taxon>Bacteria</taxon>
        <taxon>Pseudomonadati</taxon>
        <taxon>Pseudomonadota</taxon>
        <taxon>Gammaproteobacteria</taxon>
        <taxon>Moraxellales</taxon>
        <taxon>Moraxellaceae</taxon>
        <taxon>Psychrobacter</taxon>
    </lineage>
</organism>
<evidence type="ECO:0000256" key="1">
    <source>
        <dbReference type="SAM" id="SignalP"/>
    </source>
</evidence>
<dbReference type="Pfam" id="PF01345">
    <property type="entry name" value="DUF11"/>
    <property type="match status" value="1"/>
</dbReference>
<name>A0ABV0D1W0_9GAMM</name>
<dbReference type="InterPro" id="IPR047589">
    <property type="entry name" value="DUF11_rpt"/>
</dbReference>
<dbReference type="NCBIfam" id="TIGR01451">
    <property type="entry name" value="B_ant_repeat"/>
    <property type="match status" value="1"/>
</dbReference>
<evidence type="ECO:0000259" key="2">
    <source>
        <dbReference type="Pfam" id="PF01345"/>
    </source>
</evidence>
<dbReference type="EMBL" id="JBDLOB010000001">
    <property type="protein sequence ID" value="MEN8624666.1"/>
    <property type="molecule type" value="Genomic_DNA"/>
</dbReference>
<dbReference type="Gene3D" id="2.60.40.740">
    <property type="match status" value="1"/>
</dbReference>
<gene>
    <name evidence="3" type="ORF">ABFV72_01455</name>
</gene>
<comment type="caution">
    <text evidence="3">The sequence shown here is derived from an EMBL/GenBank/DDBJ whole genome shotgun (WGS) entry which is preliminary data.</text>
</comment>
<evidence type="ECO:0000313" key="3">
    <source>
        <dbReference type="EMBL" id="MEN8624666.1"/>
    </source>
</evidence>
<feature type="signal peptide" evidence="1">
    <location>
        <begin position="1"/>
        <end position="27"/>
    </location>
</feature>
<keyword evidence="4" id="KW-1185">Reference proteome</keyword>
<protein>
    <recommendedName>
        <fullName evidence="2">DUF11 domain-containing protein</fullName>
    </recommendedName>
</protein>
<feature type="chain" id="PRO_5047025210" description="DUF11 domain-containing protein" evidence="1">
    <location>
        <begin position="28"/>
        <end position="716"/>
    </location>
</feature>
<evidence type="ECO:0000313" key="4">
    <source>
        <dbReference type="Proteomes" id="UP001414441"/>
    </source>
</evidence>
<sequence>MKSNTFNYSMLAVGVAAVMGLSTGANAATPTGGTSGSFNVTNKATASYTVAGSDAPQSAESNVVTVNVKETGSFSLISTVVDDVKDDDFGKDRAINAQASSTVDFTHTLTNGGNVNDTYKITLANAGGDNFDYNLSNSVIKYQKVNAAGTNIGGEVTIANNDSIALAPGEKALITVTAQADTKRVADANGILTVTAESTYLKANTANTAPANYTAVNTDNALTKTPIYAITKSATTNLGNKNFDLNNTDAFVDYTITVKNEGNISGTAISISDDLPSGLVAIASGQQNYKAPSVTTSNGSAVGTAILSNSNKTITVAGQNIKVGETITVTFRAKKATDATSSSLFTNYAVVRDNTNSDANANTPDIIDRSDDGVTPGGLTESTYENTATPLIGKDDNTNATVTTTNQTRAIAITPGANKEVALVTPTTNNEVANTYTYTITNNGTDITEAAGTGDNDSSVKLSIKPTATRNNGIIDDPNINITRVYVDANNNGKFDTGETELVGVNGIYELNAATPFVTGSTTTRKGLAPGESVKIGVQVTTSGEGSNDPNSPQANVNNIGDFETLTLSIQPKGPVNGTAVPTSTSDNPLSTTSTTTMQGVNLAKYQIAADCGANPAVSSAAWSINNATATAAQCIFYKLEAKNTFTDTAKVINNLVVSDTLDDKLTYQANSFSASPTATNQSLGQTIKVTFATVNAGTTANVVFSAKPSQTGTNQ</sequence>
<dbReference type="InterPro" id="IPR001434">
    <property type="entry name" value="OmcB-like_DUF11"/>
</dbReference>